<evidence type="ECO:0000313" key="3">
    <source>
        <dbReference type="EMBL" id="KAE8260626.1"/>
    </source>
</evidence>
<feature type="transmembrane region" description="Helical" evidence="2">
    <location>
        <begin position="157"/>
        <end position="179"/>
    </location>
</feature>
<comment type="caution">
    <text evidence="3">The sequence shown here is derived from an EMBL/GenBank/DDBJ whole genome shotgun (WGS) entry which is preliminary data.</text>
</comment>
<evidence type="ECO:0000256" key="2">
    <source>
        <dbReference type="SAM" id="Phobius"/>
    </source>
</evidence>
<name>A0A177TX08_9BASI</name>
<accession>A0A177TX08</accession>
<feature type="transmembrane region" description="Helical" evidence="2">
    <location>
        <begin position="69"/>
        <end position="90"/>
    </location>
</feature>
<keyword evidence="2" id="KW-1133">Transmembrane helix</keyword>
<keyword evidence="2" id="KW-0812">Transmembrane</keyword>
<organism evidence="3 4">
    <name type="scientific">Tilletia indica</name>
    <dbReference type="NCBI Taxonomy" id="43049"/>
    <lineage>
        <taxon>Eukaryota</taxon>
        <taxon>Fungi</taxon>
        <taxon>Dikarya</taxon>
        <taxon>Basidiomycota</taxon>
        <taxon>Ustilaginomycotina</taxon>
        <taxon>Exobasidiomycetes</taxon>
        <taxon>Tilletiales</taxon>
        <taxon>Tilletiaceae</taxon>
        <taxon>Tilletia</taxon>
    </lineage>
</organism>
<gene>
    <name evidence="3" type="ORF">A4X13_0g246</name>
</gene>
<feature type="transmembrane region" description="Helical" evidence="2">
    <location>
        <begin position="250"/>
        <end position="268"/>
    </location>
</feature>
<dbReference type="InterPro" id="IPR010699">
    <property type="entry name" value="DUF1275"/>
</dbReference>
<proteinExistence type="predicted"/>
<dbReference type="EMBL" id="LWDF02000007">
    <property type="protein sequence ID" value="KAE8260626.1"/>
    <property type="molecule type" value="Genomic_DNA"/>
</dbReference>
<sequence length="299" mass="32071">MQSYPDSPTGKSEHATAQGDPENVPIPSLGRHHADDPVRPNGDIKKAREASTSSSLERSTGPSFFHQKLVIRYLPVPLIITSVATGLLDVATYSDFFAFASNQTGNQVVLFVALFVDLQQSSSALLSGVSLASFCFFALIFGQLSNRVTTNGPRTRWWLFGCGLIQSFMVVIVAILVILGKWQTRGNEYDAARILTLLGGSGGIQVVNAKLSSVPEIPTAVVTSPWVELLSDGNLFSPHLFTEDVRSRNLRVMHIGGLMLGSVIGAVIRKYAGSAPIIFLAAGIKILIACTFLVLPGEA</sequence>
<feature type="compositionally biased region" description="Basic and acidic residues" evidence="1">
    <location>
        <begin position="32"/>
        <end position="49"/>
    </location>
</feature>
<reference evidence="3" key="1">
    <citation type="submission" date="2016-04" db="EMBL/GenBank/DDBJ databases">
        <authorList>
            <person name="Nguyen H.D."/>
            <person name="Samba Siva P."/>
            <person name="Cullis J."/>
            <person name="Levesque C.A."/>
            <person name="Hambleton S."/>
        </authorList>
    </citation>
    <scope>NUCLEOTIDE SEQUENCE</scope>
    <source>
        <strain evidence="3">DAOMC 236416</strain>
    </source>
</reference>
<feature type="compositionally biased region" description="Polar residues" evidence="1">
    <location>
        <begin position="1"/>
        <end position="10"/>
    </location>
</feature>
<protein>
    <submittedName>
        <fullName evidence="3">Uncharacterized protein</fullName>
    </submittedName>
</protein>
<feature type="transmembrane region" description="Helical" evidence="2">
    <location>
        <begin position="274"/>
        <end position="295"/>
    </location>
</feature>
<reference evidence="3" key="2">
    <citation type="journal article" date="2019" name="IMA Fungus">
        <title>Genome sequencing and comparison of five Tilletia species to identify candidate genes for the detection of regulated species infecting wheat.</title>
        <authorList>
            <person name="Nguyen H.D.T."/>
            <person name="Sultana T."/>
            <person name="Kesanakurti P."/>
            <person name="Hambleton S."/>
        </authorList>
    </citation>
    <scope>NUCLEOTIDE SEQUENCE</scope>
    <source>
        <strain evidence="3">DAOMC 236416</strain>
    </source>
</reference>
<dbReference type="Proteomes" id="UP000077521">
    <property type="component" value="Unassembled WGS sequence"/>
</dbReference>
<feature type="transmembrane region" description="Helical" evidence="2">
    <location>
        <begin position="123"/>
        <end position="145"/>
    </location>
</feature>
<dbReference type="AlphaFoldDB" id="A0A177TX08"/>
<keyword evidence="4" id="KW-1185">Reference proteome</keyword>
<evidence type="ECO:0000256" key="1">
    <source>
        <dbReference type="SAM" id="MobiDB-lite"/>
    </source>
</evidence>
<dbReference type="PANTHER" id="PTHR37488:SF2">
    <property type="entry name" value="DUF1275 DOMAIN-CONTAINING PROTEIN"/>
    <property type="match status" value="1"/>
</dbReference>
<dbReference type="PANTHER" id="PTHR37488">
    <property type="entry name" value="DUF1275 DOMAIN-CONTAINING PROTEIN"/>
    <property type="match status" value="1"/>
</dbReference>
<evidence type="ECO:0000313" key="4">
    <source>
        <dbReference type="Proteomes" id="UP000077521"/>
    </source>
</evidence>
<dbReference type="Pfam" id="PF06912">
    <property type="entry name" value="DUF1275"/>
    <property type="match status" value="1"/>
</dbReference>
<feature type="compositionally biased region" description="Polar residues" evidence="1">
    <location>
        <begin position="50"/>
        <end position="60"/>
    </location>
</feature>
<keyword evidence="2" id="KW-0472">Membrane</keyword>
<feature type="region of interest" description="Disordered" evidence="1">
    <location>
        <begin position="1"/>
        <end position="60"/>
    </location>
</feature>